<dbReference type="EMBL" id="JACDQQ010000903">
    <property type="protein sequence ID" value="MBA0085188.1"/>
    <property type="molecule type" value="Genomic_DNA"/>
</dbReference>
<evidence type="ECO:0000313" key="1">
    <source>
        <dbReference type="EMBL" id="MBA0085188.1"/>
    </source>
</evidence>
<proteinExistence type="predicted"/>
<organism evidence="1 2">
    <name type="scientific">Candidatus Acidiferrum panamense</name>
    <dbReference type="NCBI Taxonomy" id="2741543"/>
    <lineage>
        <taxon>Bacteria</taxon>
        <taxon>Pseudomonadati</taxon>
        <taxon>Acidobacteriota</taxon>
        <taxon>Terriglobia</taxon>
        <taxon>Candidatus Acidiferrales</taxon>
        <taxon>Candidatus Acidiferrum</taxon>
    </lineage>
</organism>
<reference evidence="1" key="1">
    <citation type="submission" date="2020-06" db="EMBL/GenBank/DDBJ databases">
        <title>Legume-microbial interactions unlock mineral nutrients during tropical forest succession.</title>
        <authorList>
            <person name="Epihov D.Z."/>
        </authorList>
    </citation>
    <scope>NUCLEOTIDE SEQUENCE [LARGE SCALE GENOMIC DNA]</scope>
    <source>
        <strain evidence="1">Pan2503</strain>
    </source>
</reference>
<dbReference type="AlphaFoldDB" id="A0A7V8NPQ0"/>
<protein>
    <submittedName>
        <fullName evidence="1">Uncharacterized protein</fullName>
    </submittedName>
</protein>
<name>A0A7V8NPQ0_9BACT</name>
<evidence type="ECO:0000313" key="2">
    <source>
        <dbReference type="Proteomes" id="UP000567293"/>
    </source>
</evidence>
<sequence>MIGGRDFRLADEVRYIQRQAADQHGRIVTVGQLILFATETGDAWLLDPADRLAARLARDGESEPIHIEETDTTLAIGWKGRYRIDGPAFVYADNDSGRVTTVLGYPTDQLAQIG</sequence>
<gene>
    <name evidence="1" type="ORF">HRJ53_09340</name>
</gene>
<comment type="caution">
    <text evidence="1">The sequence shown here is derived from an EMBL/GenBank/DDBJ whole genome shotgun (WGS) entry which is preliminary data.</text>
</comment>
<keyword evidence="2" id="KW-1185">Reference proteome</keyword>
<dbReference type="Proteomes" id="UP000567293">
    <property type="component" value="Unassembled WGS sequence"/>
</dbReference>
<accession>A0A7V8NPQ0</accession>